<evidence type="ECO:0000313" key="2">
    <source>
        <dbReference type="Proteomes" id="UP000652477"/>
    </source>
</evidence>
<dbReference type="RefSeq" id="WP_186874438.1">
    <property type="nucleotide sequence ID" value="NZ_JACOPF010000001.1"/>
</dbReference>
<protein>
    <recommendedName>
        <fullName evidence="3">WG repeat-containing protein</fullName>
    </recommendedName>
</protein>
<keyword evidence="2" id="KW-1185">Reference proteome</keyword>
<dbReference type="AlphaFoldDB" id="A0A923LFK0"/>
<name>A0A923LFK0_9FIRM</name>
<reference evidence="1" key="1">
    <citation type="submission" date="2020-08" db="EMBL/GenBank/DDBJ databases">
        <title>Genome public.</title>
        <authorList>
            <person name="Liu C."/>
            <person name="Sun Q."/>
        </authorList>
    </citation>
    <scope>NUCLEOTIDE SEQUENCE</scope>
    <source>
        <strain evidence="1">NSJ-55</strain>
    </source>
</reference>
<comment type="caution">
    <text evidence="1">The sequence shown here is derived from an EMBL/GenBank/DDBJ whole genome shotgun (WGS) entry which is preliminary data.</text>
</comment>
<proteinExistence type="predicted"/>
<dbReference type="EMBL" id="JACOPF010000001">
    <property type="protein sequence ID" value="MBC5687772.1"/>
    <property type="molecule type" value="Genomic_DNA"/>
</dbReference>
<evidence type="ECO:0000313" key="1">
    <source>
        <dbReference type="EMBL" id="MBC5687772.1"/>
    </source>
</evidence>
<sequence length="316" mass="35271">MTEVSSAKISNFCKGTALADIGAGQEGYANAIIDTDGNVIWAMDTDGKMAAENFFDGKEVTKISSFFNVLPSERDTYYGYFPVEFSVDDYEYTGTYIGILDSSGEWVVEPSVPSHSYAWTLQDYGIVTNAYIFDYAEGNVQYFSGDADEDSTAEEEQDTLRESKEREFFFSQHNNLIFSENTDISLDFKRDVTGFYEQNGNLVIDLSSYNIVNNPEFTGGYAILEIENEQGSNYLTVIDTSGKEMFSPVKDNGHGALSEGIFFMENDKNGYFMGGGNGEKIGEITGEKHVPFYDERAWIETADGWKCIDSKGNIVF</sequence>
<gene>
    <name evidence="1" type="ORF">H8S37_02320</name>
</gene>
<dbReference type="Proteomes" id="UP000652477">
    <property type="component" value="Unassembled WGS sequence"/>
</dbReference>
<evidence type="ECO:0008006" key="3">
    <source>
        <dbReference type="Google" id="ProtNLM"/>
    </source>
</evidence>
<accession>A0A923LFK0</accession>
<organism evidence="1 2">
    <name type="scientific">Mediterraneibacter hominis</name>
    <dbReference type="NCBI Taxonomy" id="2763054"/>
    <lineage>
        <taxon>Bacteria</taxon>
        <taxon>Bacillati</taxon>
        <taxon>Bacillota</taxon>
        <taxon>Clostridia</taxon>
        <taxon>Lachnospirales</taxon>
        <taxon>Lachnospiraceae</taxon>
        <taxon>Mediterraneibacter</taxon>
    </lineage>
</organism>